<comment type="caution">
    <text evidence="8">The sequence shown here is derived from an EMBL/GenBank/DDBJ whole genome shotgun (WGS) entry which is preliminary data.</text>
</comment>
<dbReference type="PROSITE" id="PS50280">
    <property type="entry name" value="SET"/>
    <property type="match status" value="1"/>
</dbReference>
<dbReference type="InterPro" id="IPR001214">
    <property type="entry name" value="SET_dom"/>
</dbReference>
<dbReference type="InterPro" id="IPR046341">
    <property type="entry name" value="SET_dom_sf"/>
</dbReference>
<dbReference type="Pfam" id="PF00856">
    <property type="entry name" value="SET"/>
    <property type="match status" value="1"/>
</dbReference>
<reference evidence="8" key="2">
    <citation type="submission" date="2023-05" db="EMBL/GenBank/DDBJ databases">
        <authorList>
            <person name="Schelkunov M.I."/>
        </authorList>
    </citation>
    <scope>NUCLEOTIDE SEQUENCE</scope>
    <source>
        <strain evidence="8">Hsosn_3</strain>
        <tissue evidence="8">Leaf</tissue>
    </source>
</reference>
<dbReference type="PANTHER" id="PTHR46024:SF1">
    <property type="entry name" value="HISTONE-LYSINE N-METHYLTRANSFERASE EGGLESS"/>
    <property type="match status" value="1"/>
</dbReference>
<accession>A0AAD8JAL5</accession>
<evidence type="ECO:0000256" key="3">
    <source>
        <dbReference type="ARBA" id="ARBA00022679"/>
    </source>
</evidence>
<keyword evidence="4" id="KW-0949">S-adenosyl-L-methionine</keyword>
<dbReference type="SMART" id="SM00317">
    <property type="entry name" value="SET"/>
    <property type="match status" value="1"/>
</dbReference>
<evidence type="ECO:0000256" key="1">
    <source>
        <dbReference type="ARBA" id="ARBA00004123"/>
    </source>
</evidence>
<evidence type="ECO:0000256" key="2">
    <source>
        <dbReference type="ARBA" id="ARBA00022603"/>
    </source>
</evidence>
<evidence type="ECO:0000256" key="4">
    <source>
        <dbReference type="ARBA" id="ARBA00022691"/>
    </source>
</evidence>
<dbReference type="Proteomes" id="UP001237642">
    <property type="component" value="Unassembled WGS sequence"/>
</dbReference>
<evidence type="ECO:0000259" key="6">
    <source>
        <dbReference type="PROSITE" id="PS50280"/>
    </source>
</evidence>
<proteinExistence type="predicted"/>
<comment type="subcellular location">
    <subcellularLocation>
        <location evidence="1">Nucleus</location>
    </subcellularLocation>
</comment>
<dbReference type="GO" id="GO:0005634">
    <property type="term" value="C:nucleus"/>
    <property type="evidence" value="ECO:0007669"/>
    <property type="project" value="UniProtKB-SubCell"/>
</dbReference>
<keyword evidence="5" id="KW-0539">Nucleus</keyword>
<keyword evidence="2" id="KW-0489">Methyltransferase</keyword>
<evidence type="ECO:0000313" key="8">
    <source>
        <dbReference type="EMBL" id="KAK1400236.1"/>
    </source>
</evidence>
<organism evidence="8 9">
    <name type="scientific">Heracleum sosnowskyi</name>
    <dbReference type="NCBI Taxonomy" id="360622"/>
    <lineage>
        <taxon>Eukaryota</taxon>
        <taxon>Viridiplantae</taxon>
        <taxon>Streptophyta</taxon>
        <taxon>Embryophyta</taxon>
        <taxon>Tracheophyta</taxon>
        <taxon>Spermatophyta</taxon>
        <taxon>Magnoliopsida</taxon>
        <taxon>eudicotyledons</taxon>
        <taxon>Gunneridae</taxon>
        <taxon>Pentapetalae</taxon>
        <taxon>asterids</taxon>
        <taxon>campanulids</taxon>
        <taxon>Apiales</taxon>
        <taxon>Apiaceae</taxon>
        <taxon>Apioideae</taxon>
        <taxon>apioid superclade</taxon>
        <taxon>Tordylieae</taxon>
        <taxon>Tordyliinae</taxon>
        <taxon>Heracleum</taxon>
    </lineage>
</organism>
<evidence type="ECO:0000259" key="7">
    <source>
        <dbReference type="PROSITE" id="PS50868"/>
    </source>
</evidence>
<dbReference type="Gene3D" id="2.170.270.10">
    <property type="entry name" value="SET domain"/>
    <property type="match status" value="2"/>
</dbReference>
<dbReference type="InterPro" id="IPR003616">
    <property type="entry name" value="Post-SET_dom"/>
</dbReference>
<protein>
    <submittedName>
        <fullName evidence="8">Histone-lysine N-methyltransferase H3 lysine-9 specific SUVH6-like</fullName>
    </submittedName>
</protein>
<sequence length="137" mass="15670">MPTFLPQNTVSQLGLKFQLEVFKTEAVGWGLRSRDFISSGSFICEYVRELLDDMQAEERSGCDEDFCSPNLNAQNVLYDHVDKRMPHVMLFATTDIPPLQELTFDYNYEIDSVYDVDGNVKTKICCCGAPDCRGRMY</sequence>
<dbReference type="GO" id="GO:0032259">
    <property type="term" value="P:methylation"/>
    <property type="evidence" value="ECO:0007669"/>
    <property type="project" value="UniProtKB-KW"/>
</dbReference>
<gene>
    <name evidence="8" type="ORF">POM88_010099</name>
</gene>
<dbReference type="AlphaFoldDB" id="A0AAD8JAL5"/>
<evidence type="ECO:0000313" key="9">
    <source>
        <dbReference type="Proteomes" id="UP001237642"/>
    </source>
</evidence>
<dbReference type="InterPro" id="IPR051516">
    <property type="entry name" value="SETDB_methyltransferase"/>
</dbReference>
<dbReference type="SUPFAM" id="SSF82199">
    <property type="entry name" value="SET domain"/>
    <property type="match status" value="1"/>
</dbReference>
<dbReference type="PANTHER" id="PTHR46024">
    <property type="entry name" value="HISTONE-LYSINE N-METHYLTRANSFERASE EGGLESS"/>
    <property type="match status" value="1"/>
</dbReference>
<feature type="domain" description="SET" evidence="6">
    <location>
        <begin position="17"/>
        <end position="107"/>
    </location>
</feature>
<dbReference type="PROSITE" id="PS50868">
    <property type="entry name" value="POST_SET"/>
    <property type="match status" value="1"/>
</dbReference>
<keyword evidence="9" id="KW-1185">Reference proteome</keyword>
<name>A0AAD8JAL5_9APIA</name>
<dbReference type="EMBL" id="JAUIZM010000002">
    <property type="protein sequence ID" value="KAK1400236.1"/>
    <property type="molecule type" value="Genomic_DNA"/>
</dbReference>
<evidence type="ECO:0000256" key="5">
    <source>
        <dbReference type="ARBA" id="ARBA00023242"/>
    </source>
</evidence>
<reference evidence="8" key="1">
    <citation type="submission" date="2023-02" db="EMBL/GenBank/DDBJ databases">
        <title>Genome of toxic invasive species Heracleum sosnowskyi carries increased number of genes despite the absence of recent whole-genome duplications.</title>
        <authorList>
            <person name="Schelkunov M."/>
            <person name="Shtratnikova V."/>
            <person name="Makarenko M."/>
            <person name="Klepikova A."/>
            <person name="Omelchenko D."/>
            <person name="Novikova G."/>
            <person name="Obukhova E."/>
            <person name="Bogdanov V."/>
            <person name="Penin A."/>
            <person name="Logacheva M."/>
        </authorList>
    </citation>
    <scope>NUCLEOTIDE SEQUENCE</scope>
    <source>
        <strain evidence="8">Hsosn_3</strain>
        <tissue evidence="8">Leaf</tissue>
    </source>
</reference>
<feature type="domain" description="Post-SET" evidence="7">
    <location>
        <begin position="121"/>
        <end position="137"/>
    </location>
</feature>
<keyword evidence="3" id="KW-0808">Transferase</keyword>
<dbReference type="GO" id="GO:0008168">
    <property type="term" value="F:methyltransferase activity"/>
    <property type="evidence" value="ECO:0007669"/>
    <property type="project" value="UniProtKB-KW"/>
</dbReference>